<sequence>MFAPLTKSTSITTLMGLSIAVPHTSPSPCAACVSPSESSAPVTSTGNKSSVPSAISRISILPPTRRGGTTECRPASAGASPTVPTKGFRGTVPPPAKEDVCGFEESYFQM</sequence>
<dbReference type="AlphaFoldDB" id="A0A6J6UKK0"/>
<accession>A0A6J6UKK0</accession>
<organism evidence="2">
    <name type="scientific">freshwater metagenome</name>
    <dbReference type="NCBI Taxonomy" id="449393"/>
    <lineage>
        <taxon>unclassified sequences</taxon>
        <taxon>metagenomes</taxon>
        <taxon>ecological metagenomes</taxon>
    </lineage>
</organism>
<gene>
    <name evidence="2" type="ORF">UFOPK2842_00871</name>
</gene>
<name>A0A6J6UKK0_9ZZZZ</name>
<feature type="region of interest" description="Disordered" evidence="1">
    <location>
        <begin position="30"/>
        <end position="97"/>
    </location>
</feature>
<feature type="compositionally biased region" description="Low complexity" evidence="1">
    <location>
        <begin position="30"/>
        <end position="42"/>
    </location>
</feature>
<dbReference type="EMBL" id="CAEZZI010000088">
    <property type="protein sequence ID" value="CAB4759684.1"/>
    <property type="molecule type" value="Genomic_DNA"/>
</dbReference>
<reference evidence="2" key="1">
    <citation type="submission" date="2020-05" db="EMBL/GenBank/DDBJ databases">
        <authorList>
            <person name="Chiriac C."/>
            <person name="Salcher M."/>
            <person name="Ghai R."/>
            <person name="Kavagutti S V."/>
        </authorList>
    </citation>
    <scope>NUCLEOTIDE SEQUENCE</scope>
</reference>
<protein>
    <submittedName>
        <fullName evidence="2">Unannotated protein</fullName>
    </submittedName>
</protein>
<feature type="compositionally biased region" description="Polar residues" evidence="1">
    <location>
        <begin position="43"/>
        <end position="53"/>
    </location>
</feature>
<proteinExistence type="predicted"/>
<evidence type="ECO:0000313" key="2">
    <source>
        <dbReference type="EMBL" id="CAB4759684.1"/>
    </source>
</evidence>
<evidence type="ECO:0000256" key="1">
    <source>
        <dbReference type="SAM" id="MobiDB-lite"/>
    </source>
</evidence>